<reference evidence="3" key="1">
    <citation type="journal article" date="2014" name="Int. J. Syst. Evol. Microbiol.">
        <title>Complete genome of a new Firmicutes species belonging to the dominant human colonic microbiota ('Ruminococcus bicirculans') reveals two chromosomes and a selective capacity to utilize plant glucans.</title>
        <authorList>
            <consortium name="NISC Comparative Sequencing Program"/>
            <person name="Wegmann U."/>
            <person name="Louis P."/>
            <person name="Goesmann A."/>
            <person name="Henrissat B."/>
            <person name="Duncan S.H."/>
            <person name="Flint H.J."/>
        </authorList>
    </citation>
    <scope>NUCLEOTIDE SEQUENCE</scope>
    <source>
        <strain evidence="3">CGMCC 1.15931</strain>
    </source>
</reference>
<dbReference type="Gene3D" id="3.30.70.1060">
    <property type="entry name" value="Dimeric alpha+beta barrel"/>
    <property type="match status" value="2"/>
</dbReference>
<evidence type="ECO:0000313" key="3">
    <source>
        <dbReference type="EMBL" id="GGB82788.1"/>
    </source>
</evidence>
<dbReference type="Proteomes" id="UP000622638">
    <property type="component" value="Unassembled WGS sequence"/>
</dbReference>
<evidence type="ECO:0000313" key="5">
    <source>
        <dbReference type="Proteomes" id="UP000430634"/>
    </source>
</evidence>
<dbReference type="EMBL" id="WNKZ01000046">
    <property type="protein sequence ID" value="MTV54240.1"/>
    <property type="molecule type" value="Genomic_DNA"/>
</dbReference>
<dbReference type="EMBL" id="BMKG01000001">
    <property type="protein sequence ID" value="GGB82788.1"/>
    <property type="molecule type" value="Genomic_DNA"/>
</dbReference>
<evidence type="ECO:0000256" key="1">
    <source>
        <dbReference type="ARBA" id="ARBA00007689"/>
    </source>
</evidence>
<protein>
    <recommendedName>
        <fullName evidence="2">YCII-related domain-containing protein</fullName>
    </recommendedName>
</protein>
<comment type="similarity">
    <text evidence="1">Belongs to the YciI family.</text>
</comment>
<name>A0A6I3SYB9_9BURK</name>
<dbReference type="Pfam" id="PF03795">
    <property type="entry name" value="YCII"/>
    <property type="match status" value="1"/>
</dbReference>
<dbReference type="PANTHER" id="PTHR35174">
    <property type="entry name" value="BLL7171 PROTEIN-RELATED"/>
    <property type="match status" value="1"/>
</dbReference>
<dbReference type="AlphaFoldDB" id="A0A6I3SYB9"/>
<dbReference type="SUPFAM" id="SSF54909">
    <property type="entry name" value="Dimeric alpha+beta barrel"/>
    <property type="match status" value="2"/>
</dbReference>
<sequence length="241" mass="25800">MQFMVIRRAGGGSESDAFPPGGLVDGVAGGRWLRPSAHGARLRRTEDGWTLHEGPFPLDELVAGFTIIEAPSKAAALEWARGWHVADDEGDVELEVRETGCSGDCHSIDTGRAPSLTPYVVLLRSDETTEADPVPPPEVIERMNRCNAEGVAAGIVLAGAGLQPTSKGARLKLRGGRAAVIDGPFTELKELIAGYWLIQAATRQQAVDWIEAYPFPLGPRMEVELREVALRGVAMATAPAR</sequence>
<accession>A0A6I3SYB9</accession>
<dbReference type="OrthoDB" id="9807535at2"/>
<evidence type="ECO:0000313" key="4">
    <source>
        <dbReference type="EMBL" id="MTV54240.1"/>
    </source>
</evidence>
<dbReference type="RefSeq" id="WP_155471537.1">
    <property type="nucleotide sequence ID" value="NZ_BMKG01000001.1"/>
</dbReference>
<dbReference type="InterPro" id="IPR011008">
    <property type="entry name" value="Dimeric_a/b-barrel"/>
</dbReference>
<feature type="domain" description="YCII-related" evidence="2">
    <location>
        <begin position="120"/>
        <end position="216"/>
    </location>
</feature>
<evidence type="ECO:0000259" key="2">
    <source>
        <dbReference type="Pfam" id="PF03795"/>
    </source>
</evidence>
<organism evidence="4 5">
    <name type="scientific">Pseudoduganella buxea</name>
    <dbReference type="NCBI Taxonomy" id="1949069"/>
    <lineage>
        <taxon>Bacteria</taxon>
        <taxon>Pseudomonadati</taxon>
        <taxon>Pseudomonadota</taxon>
        <taxon>Betaproteobacteria</taxon>
        <taxon>Burkholderiales</taxon>
        <taxon>Oxalobacteraceae</taxon>
        <taxon>Telluria group</taxon>
        <taxon>Pseudoduganella</taxon>
    </lineage>
</organism>
<reference evidence="3" key="4">
    <citation type="submission" date="2024-05" db="EMBL/GenBank/DDBJ databases">
        <authorList>
            <person name="Sun Q."/>
            <person name="Zhou Y."/>
        </authorList>
    </citation>
    <scope>NUCLEOTIDE SEQUENCE</scope>
    <source>
        <strain evidence="3">CGMCC 1.15931</strain>
    </source>
</reference>
<reference evidence="4 5" key="3">
    <citation type="submission" date="2019-11" db="EMBL/GenBank/DDBJ databases">
        <title>Type strains purchased from KCTC, JCM and DSMZ.</title>
        <authorList>
            <person name="Lu H."/>
        </authorList>
    </citation>
    <scope>NUCLEOTIDE SEQUENCE [LARGE SCALE GENOMIC DNA]</scope>
    <source>
        <strain evidence="4 5">KCTC 52429</strain>
    </source>
</reference>
<proteinExistence type="inferred from homology"/>
<dbReference type="InterPro" id="IPR005545">
    <property type="entry name" value="YCII"/>
</dbReference>
<dbReference type="Proteomes" id="UP000430634">
    <property type="component" value="Unassembled WGS sequence"/>
</dbReference>
<evidence type="ECO:0000313" key="6">
    <source>
        <dbReference type="Proteomes" id="UP000622638"/>
    </source>
</evidence>
<keyword evidence="6" id="KW-1185">Reference proteome</keyword>
<reference evidence="6" key="2">
    <citation type="journal article" date="2019" name="Int. J. Syst. Evol. Microbiol.">
        <title>The Global Catalogue of Microorganisms (GCM) 10K type strain sequencing project: providing services to taxonomists for standard genome sequencing and annotation.</title>
        <authorList>
            <consortium name="The Broad Institute Genomics Platform"/>
            <consortium name="The Broad Institute Genome Sequencing Center for Infectious Disease"/>
            <person name="Wu L."/>
            <person name="Ma J."/>
        </authorList>
    </citation>
    <scope>NUCLEOTIDE SEQUENCE [LARGE SCALE GENOMIC DNA]</scope>
    <source>
        <strain evidence="6">CGMCC 1.15931</strain>
    </source>
</reference>
<comment type="caution">
    <text evidence="4">The sequence shown here is derived from an EMBL/GenBank/DDBJ whole genome shotgun (WGS) entry which is preliminary data.</text>
</comment>
<gene>
    <name evidence="3" type="ORF">GCM10011572_00890</name>
    <name evidence="4" type="ORF">GM672_16025</name>
</gene>